<name>A0A498SKD8_ACAVI</name>
<dbReference type="EMBL" id="UPTC01000655">
    <property type="protein sequence ID" value="VBB29619.1"/>
    <property type="molecule type" value="Genomic_DNA"/>
</dbReference>
<keyword evidence="2" id="KW-1185">Reference proteome</keyword>
<sequence>MNDKLPKLMNVYWKMSDTYEALAKQTNSLEPLECAIAALTNLLKYRPYDRNIRLKRCALWKTLQNRENALIDALVYFCTELNKDCLDVSLENISRVLSNDLKYLINEECNQIDGYAQLLKPFLTQDFINLWTSCDCDDPLVEDIWSVRNELLGTLPNDTAPLKEGRYKEALKALSNGELSSVIKNLEEESINGKYRLEATLLLALAHTREDGATVDKFLDRFERIWDQNPPGYSMRRCKQLVVRYVSISRAIRYNPFGGKKLENEAKEMESNLYLQEALIIFWKRQNSDIDEVFWKKELKNDNRRKLQHIQKLCDLALKAKPDFHHAKILKLRSVLELQMAVNISVLSDDDLKPLENIVNKTNEIFPVYSAFGDLCLYSIYLANSKIDKAKLCCERMLDALFFRGQPLAFLIRYDWNVDKTQTLERLEMLVAKEPENYVAHILMYYYHFKHGKLDYALKHADCALKYWPYHMNTDNLLVHIREYVHCRLLQTVQNEMDEVVEASLCMLSCSLPILEDLKKDQATSGKIQRVFSTKANTSQTKKVIKILEKPSHDFLEMEQFYLKLDAIAQQESEMSEISKEKDEEWKIREAETAPTINSRVFGNSKKPDHFATLEEKAENAGRMISATFYYAEQLRRRIEHGSRMEKDKDRIDAKDSSLKQSLESEKLIAFDKEKIENSKDFDTTNQLIVSIKQGKKLDEEN</sequence>
<evidence type="ECO:0000313" key="1">
    <source>
        <dbReference type="EMBL" id="VBB29619.1"/>
    </source>
</evidence>
<accession>A0A498SKD8</accession>
<organism evidence="1 2">
    <name type="scientific">Acanthocheilonema viteae</name>
    <name type="common">Filarial nematode worm</name>
    <name type="synonym">Dipetalonema viteae</name>
    <dbReference type="NCBI Taxonomy" id="6277"/>
    <lineage>
        <taxon>Eukaryota</taxon>
        <taxon>Metazoa</taxon>
        <taxon>Ecdysozoa</taxon>
        <taxon>Nematoda</taxon>
        <taxon>Chromadorea</taxon>
        <taxon>Rhabditida</taxon>
        <taxon>Spirurina</taxon>
        <taxon>Spiruromorpha</taxon>
        <taxon>Filarioidea</taxon>
        <taxon>Onchocercidae</taxon>
        <taxon>Acanthocheilonema</taxon>
    </lineage>
</organism>
<protein>
    <submittedName>
        <fullName evidence="1">Uncharacterized protein</fullName>
    </submittedName>
</protein>
<dbReference type="OrthoDB" id="5825944at2759"/>
<gene>
    <name evidence="1" type="ORF">NAV_LOCUS4419</name>
</gene>
<dbReference type="Proteomes" id="UP000276991">
    <property type="component" value="Unassembled WGS sequence"/>
</dbReference>
<evidence type="ECO:0000313" key="2">
    <source>
        <dbReference type="Proteomes" id="UP000276991"/>
    </source>
</evidence>
<proteinExistence type="predicted"/>
<dbReference type="AlphaFoldDB" id="A0A498SKD8"/>
<reference evidence="1 2" key="1">
    <citation type="submission" date="2018-08" db="EMBL/GenBank/DDBJ databases">
        <authorList>
            <person name="Laetsch R D."/>
            <person name="Stevens L."/>
            <person name="Kumar S."/>
            <person name="Blaxter L. M."/>
        </authorList>
    </citation>
    <scope>NUCLEOTIDE SEQUENCE [LARGE SCALE GENOMIC DNA]</scope>
</reference>